<dbReference type="AlphaFoldDB" id="A0A8C1IGS9"/>
<dbReference type="GO" id="GO:0042147">
    <property type="term" value="P:retrograde transport, endosome to Golgi"/>
    <property type="evidence" value="ECO:0007669"/>
    <property type="project" value="TreeGrafter"/>
</dbReference>
<reference evidence="4" key="2">
    <citation type="submission" date="2025-09" db="UniProtKB">
        <authorList>
            <consortium name="Ensembl"/>
        </authorList>
    </citation>
    <scope>IDENTIFICATION</scope>
</reference>
<dbReference type="InterPro" id="IPR001194">
    <property type="entry name" value="cDENN_dom"/>
</dbReference>
<dbReference type="Proteomes" id="UP000694427">
    <property type="component" value="Unplaced"/>
</dbReference>
<reference evidence="4" key="1">
    <citation type="submission" date="2025-08" db="UniProtKB">
        <authorList>
            <consortium name="Ensembl"/>
        </authorList>
    </citation>
    <scope>IDENTIFICATION</scope>
</reference>
<dbReference type="Gene3D" id="3.30.450.200">
    <property type="match status" value="1"/>
</dbReference>
<feature type="compositionally biased region" description="Basic and acidic residues" evidence="2">
    <location>
        <begin position="63"/>
        <end position="92"/>
    </location>
</feature>
<sequence>LDVFSIFPSPSNPRPIENGLGGCSKSPKTPLGLKSTASIRDKISQWEGKTETTGSNTQTVGLKETESGKKKVQPEVQRKDSKRLSNRERQNCGEENGSKFGEPLHISEGPVKEKECILDKAPLGRTTETGQDKKLVLTHIKKLEQAMKETPSKSSLSMPGNYFCPASKEEQEEAEKRVTEPIFGTLDVVRFGSRIRSRDSENVYSEPGAPSINPLPKPQRTFQHHTQTNNLLANHGFVKGKRNLPPLPSIPPPPLPSCPPPQGVCRRPSGRLNRSIQKSYEFEDLLQSSAEGCRADLYELSKLGLTRTLSEENVYEDILDPPSKENPYEDIELESRCLGSKYPVPSSPSSPIADTPSKLSSKPGFFRQNSERCSFKLLELRKTGRDGGIASPSRVSPPSTPSSPDDTPCLSGDPYNRRRRKIPKMVQKINGIFEARRGKKRMKRVSQSTESSSGRVTDENSESESDTEEKLKAHSQRLVSVQSMLRQTGRYRTLERDLMELQERKLFEYFLVVALHKTKAGVPYLPEVTQQFPLKLERSFKFMREAEDQLKVIPQFCFPDAKDWAPVDTFPSETFSFVLTGEDGSRRFGYCRRLLPSGKGRRLPEVYCIVSRLGCFDLFSKILDEVEKRRAISPALVQPFMRGIMEAPFPAPGRTISIKNFLPGSGTEVIELCRPSDSRLEHVDFECLFSSLSLRLLLRVFASLLLERRVIFTADKLGTLSKCCHAVVALLYPFTWQHTYIPVLPPSMMDIVCTPTPFIVGLLSSSLTRLRELPLEEVLVVDLGNSRFLRQMDDEDSILPHKLQAALEHVLERRKELACDVADHPNGNLPSDPLYSRVRNITALILADDAEFKNIKKNSPSCIFFFTKIRMIW</sequence>
<evidence type="ECO:0000256" key="1">
    <source>
        <dbReference type="ARBA" id="ARBA00022658"/>
    </source>
</evidence>
<dbReference type="Pfam" id="PF02141">
    <property type="entry name" value="DENN"/>
    <property type="match status" value="1"/>
</dbReference>
<feature type="domain" description="UDENN" evidence="3">
    <location>
        <begin position="508"/>
        <end position="873"/>
    </location>
</feature>
<feature type="region of interest" description="Disordered" evidence="2">
    <location>
        <begin position="384"/>
        <end position="475"/>
    </location>
</feature>
<dbReference type="GO" id="GO:0015629">
    <property type="term" value="C:actin cytoskeleton"/>
    <property type="evidence" value="ECO:0007669"/>
    <property type="project" value="TreeGrafter"/>
</dbReference>
<dbReference type="InterPro" id="IPR043153">
    <property type="entry name" value="DENN_C"/>
</dbReference>
<feature type="compositionally biased region" description="Basic and acidic residues" evidence="2">
    <location>
        <begin position="39"/>
        <end position="50"/>
    </location>
</feature>
<keyword evidence="1" id="KW-0344">Guanine-nucleotide releasing factor</keyword>
<feature type="region of interest" description="Disordered" evidence="2">
    <location>
        <begin position="238"/>
        <end position="270"/>
    </location>
</feature>
<evidence type="ECO:0000256" key="2">
    <source>
        <dbReference type="SAM" id="MobiDB-lite"/>
    </source>
</evidence>
<evidence type="ECO:0000259" key="3">
    <source>
        <dbReference type="PROSITE" id="PS50211"/>
    </source>
</evidence>
<protein>
    <recommendedName>
        <fullName evidence="3">UDENN domain-containing protein</fullName>
    </recommendedName>
</protein>
<feature type="compositionally biased region" description="Low complexity" evidence="2">
    <location>
        <begin position="391"/>
        <end position="408"/>
    </location>
</feature>
<accession>A0A8C1IGS9</accession>
<dbReference type="InterPro" id="IPR005113">
    <property type="entry name" value="uDENN_dom"/>
</dbReference>
<dbReference type="FunFam" id="3.30.450.200:FF:000001">
    <property type="entry name" value="DENN domain-containing protein 2A isoform X1"/>
    <property type="match status" value="1"/>
</dbReference>
<keyword evidence="5" id="KW-1185">Reference proteome</keyword>
<dbReference type="InterPro" id="IPR051942">
    <property type="entry name" value="DENN_domain_containing_2"/>
</dbReference>
<feature type="region of interest" description="Disordered" evidence="2">
    <location>
        <begin position="197"/>
        <end position="221"/>
    </location>
</feature>
<evidence type="ECO:0000313" key="4">
    <source>
        <dbReference type="Ensembl" id="ENSCCRP00010017262.1"/>
    </source>
</evidence>
<dbReference type="SMART" id="SM00800">
    <property type="entry name" value="uDENN"/>
    <property type="match status" value="1"/>
</dbReference>
<dbReference type="FunFam" id="3.40.50.11500:FF:000004">
    <property type="entry name" value="DENN domain-containing protein 2C isoform X1"/>
    <property type="match status" value="1"/>
</dbReference>
<feature type="compositionally biased region" description="Polar residues" evidence="2">
    <location>
        <begin position="51"/>
        <end position="60"/>
    </location>
</feature>
<feature type="compositionally biased region" description="Pro residues" evidence="2">
    <location>
        <begin position="245"/>
        <end position="262"/>
    </location>
</feature>
<dbReference type="Pfam" id="PF03456">
    <property type="entry name" value="uDENN"/>
    <property type="match status" value="1"/>
</dbReference>
<dbReference type="PANTHER" id="PTHR15288:SF3">
    <property type="entry name" value="DENN DOMAIN-CONTAINING PROTEIN 2A"/>
    <property type="match status" value="1"/>
</dbReference>
<evidence type="ECO:0000313" key="5">
    <source>
        <dbReference type="Proteomes" id="UP000694427"/>
    </source>
</evidence>
<dbReference type="GO" id="GO:0005829">
    <property type="term" value="C:cytosol"/>
    <property type="evidence" value="ECO:0007669"/>
    <property type="project" value="GOC"/>
</dbReference>
<dbReference type="SMART" id="SM00799">
    <property type="entry name" value="DENN"/>
    <property type="match status" value="1"/>
</dbReference>
<dbReference type="InterPro" id="IPR037516">
    <property type="entry name" value="Tripartite_DENN"/>
</dbReference>
<dbReference type="PANTHER" id="PTHR15288">
    <property type="entry name" value="DENN DOMAIN-CONTAINING PROTEIN 2"/>
    <property type="match status" value="1"/>
</dbReference>
<proteinExistence type="predicted"/>
<organism evidence="4 5">
    <name type="scientific">Cyprinus carpio</name>
    <name type="common">Common carp</name>
    <dbReference type="NCBI Taxonomy" id="7962"/>
    <lineage>
        <taxon>Eukaryota</taxon>
        <taxon>Metazoa</taxon>
        <taxon>Chordata</taxon>
        <taxon>Craniata</taxon>
        <taxon>Vertebrata</taxon>
        <taxon>Euteleostomi</taxon>
        <taxon>Actinopterygii</taxon>
        <taxon>Neopterygii</taxon>
        <taxon>Teleostei</taxon>
        <taxon>Ostariophysi</taxon>
        <taxon>Cypriniformes</taxon>
        <taxon>Cyprinidae</taxon>
        <taxon>Cyprininae</taxon>
        <taxon>Cyprinus</taxon>
    </lineage>
</organism>
<feature type="region of interest" description="Disordered" evidence="2">
    <location>
        <begin position="1"/>
        <end position="107"/>
    </location>
</feature>
<name>A0A8C1IGS9_CYPCA</name>
<dbReference type="Ensembl" id="ENSCCRT00010018823.1">
    <property type="protein sequence ID" value="ENSCCRP00010017262.1"/>
    <property type="gene ID" value="ENSCCRG00010007313.1"/>
</dbReference>
<dbReference type="GO" id="GO:0005085">
    <property type="term" value="F:guanyl-nucleotide exchange factor activity"/>
    <property type="evidence" value="ECO:0007669"/>
    <property type="project" value="UniProtKB-KW"/>
</dbReference>
<dbReference type="Gene3D" id="3.40.50.11500">
    <property type="match status" value="1"/>
</dbReference>
<dbReference type="PROSITE" id="PS50211">
    <property type="entry name" value="DENN"/>
    <property type="match status" value="1"/>
</dbReference>
<feature type="compositionally biased region" description="Polar residues" evidence="2">
    <location>
        <begin position="445"/>
        <end position="455"/>
    </location>
</feature>
<feature type="region of interest" description="Disordered" evidence="2">
    <location>
        <begin position="339"/>
        <end position="366"/>
    </location>
</feature>